<dbReference type="EMBL" id="APJX01000001">
    <property type="protein sequence ID" value="EMS81473.1"/>
    <property type="molecule type" value="Genomic_DNA"/>
</dbReference>
<dbReference type="NCBIfam" id="TIGR02073">
    <property type="entry name" value="PBP_1c"/>
    <property type="match status" value="1"/>
</dbReference>
<feature type="domain" description="Penicillin-binding protein transpeptidase" evidence="12">
    <location>
        <begin position="301"/>
        <end position="418"/>
    </location>
</feature>
<dbReference type="Pfam" id="PF00912">
    <property type="entry name" value="Transgly"/>
    <property type="match status" value="1"/>
</dbReference>
<evidence type="ECO:0000256" key="5">
    <source>
        <dbReference type="ARBA" id="ARBA00022670"/>
    </source>
</evidence>
<evidence type="ECO:0000256" key="9">
    <source>
        <dbReference type="ARBA" id="ARBA00023268"/>
    </source>
</evidence>
<feature type="domain" description="Glycosyl transferase family 51" evidence="13">
    <location>
        <begin position="52"/>
        <end position="225"/>
    </location>
</feature>
<dbReference type="InterPro" id="IPR036950">
    <property type="entry name" value="PBP_transglycosylase"/>
</dbReference>
<organism evidence="15 16">
    <name type="scientific">Desulfotignum phosphitoxidans DSM 13687</name>
    <dbReference type="NCBI Taxonomy" id="1286635"/>
    <lineage>
        <taxon>Bacteria</taxon>
        <taxon>Pseudomonadati</taxon>
        <taxon>Thermodesulfobacteriota</taxon>
        <taxon>Desulfobacteria</taxon>
        <taxon>Desulfobacterales</taxon>
        <taxon>Desulfobacteraceae</taxon>
        <taxon>Desulfotignum</taxon>
    </lineage>
</organism>
<evidence type="ECO:0000256" key="6">
    <source>
        <dbReference type="ARBA" id="ARBA00022676"/>
    </source>
</evidence>
<evidence type="ECO:0000256" key="8">
    <source>
        <dbReference type="ARBA" id="ARBA00022801"/>
    </source>
</evidence>
<keyword evidence="6 15" id="KW-0328">Glycosyltransferase</keyword>
<dbReference type="GO" id="GO:0006508">
    <property type="term" value="P:proteolysis"/>
    <property type="evidence" value="ECO:0007669"/>
    <property type="project" value="UniProtKB-KW"/>
</dbReference>
<dbReference type="InterPro" id="IPR011815">
    <property type="entry name" value="PBP_1c"/>
</dbReference>
<feature type="domain" description="Penicillin-binding C-terminal" evidence="14">
    <location>
        <begin position="679"/>
        <end position="765"/>
    </location>
</feature>
<evidence type="ECO:0000313" key="15">
    <source>
        <dbReference type="EMBL" id="EMS81473.1"/>
    </source>
</evidence>
<keyword evidence="4" id="KW-0121">Carboxypeptidase</keyword>
<dbReference type="GO" id="GO:0008955">
    <property type="term" value="F:peptidoglycan glycosyltransferase activity"/>
    <property type="evidence" value="ECO:0007669"/>
    <property type="project" value="UniProtKB-EC"/>
</dbReference>
<dbReference type="PANTHER" id="PTHR32282:SF15">
    <property type="entry name" value="PENICILLIN-BINDING PROTEIN 1C"/>
    <property type="match status" value="1"/>
</dbReference>
<dbReference type="GO" id="GO:0009252">
    <property type="term" value="P:peptidoglycan biosynthetic process"/>
    <property type="evidence" value="ECO:0007669"/>
    <property type="project" value="UniProtKB-UniPathway"/>
</dbReference>
<evidence type="ECO:0000259" key="12">
    <source>
        <dbReference type="Pfam" id="PF00905"/>
    </source>
</evidence>
<dbReference type="Pfam" id="PF00905">
    <property type="entry name" value="Transpeptidase"/>
    <property type="match status" value="1"/>
</dbReference>
<dbReference type="InterPro" id="IPR009647">
    <property type="entry name" value="PBP_C"/>
</dbReference>
<dbReference type="InterPro" id="IPR012338">
    <property type="entry name" value="Beta-lactam/transpept-like"/>
</dbReference>
<comment type="similarity">
    <text evidence="2">In the C-terminal section; belongs to the transpeptidase family.</text>
</comment>
<evidence type="ECO:0000259" key="14">
    <source>
        <dbReference type="Pfam" id="PF06832"/>
    </source>
</evidence>
<dbReference type="GO" id="GO:0030288">
    <property type="term" value="C:outer membrane-bounded periplasmic space"/>
    <property type="evidence" value="ECO:0007669"/>
    <property type="project" value="TreeGrafter"/>
</dbReference>
<evidence type="ECO:0000256" key="7">
    <source>
        <dbReference type="ARBA" id="ARBA00022679"/>
    </source>
</evidence>
<evidence type="ECO:0000256" key="1">
    <source>
        <dbReference type="ARBA" id="ARBA00004752"/>
    </source>
</evidence>
<protein>
    <recommendedName>
        <fullName evidence="10">peptidoglycan glycosyltransferase</fullName>
        <ecNumber evidence="10">2.4.99.28</ecNumber>
    </recommendedName>
</protein>
<keyword evidence="5" id="KW-0645">Protease</keyword>
<dbReference type="Gene3D" id="3.40.710.10">
    <property type="entry name" value="DD-peptidase/beta-lactamase superfamily"/>
    <property type="match status" value="1"/>
</dbReference>
<evidence type="ECO:0000256" key="2">
    <source>
        <dbReference type="ARBA" id="ARBA00007090"/>
    </source>
</evidence>
<dbReference type="InterPro" id="IPR001460">
    <property type="entry name" value="PCN-bd_Tpept"/>
</dbReference>
<sequence length="771" mass="84656">MPLRIKKRFPAAAAAAAAVVILCLVVLDTVCPLRLEDRPWSTLVLARDGTPLRAFADENGVWRYPTDPASVSPLYIQALLTYEDRWFHYHPGVNPFSFFRALIQNIRAGRIVSGGSTLTMQVARILYPNRRTLAGKMTQILRAFQLEAHLSKNEILTLYLNYAPFGANIEGVQTASFTWLGKKADRLSHAQAALLAVLPQAPSFYRPDRHPERARAARDKVLDRMAEFGVWSPEQVRAAKQETVAAFRFHPPMDAPILARRLFSSARGRPLLHTTIDYDLQRHLQDMVMEYVTPLGKHQSGAAMVMNLQTLEVLAYVGSSDFSSKDRNGHVDMIRAVRSPGSALKPFLYGMVLDEGIIHSHSLLMDTPRFRKEYDPGNFSRGFSGPVTMTQALRRSLNVPAVQVLEAFGPQRFHDRLVNAGAVLDMSGRPNLSMVLGGLGTRLESILVLYSALARGGLTGMPRLLKSDPVRERYLMSEGAAWIISRILSQPMPGFEGISRLSGRTPMAWKTGTSYGFRDAWAFGIMGEYVAGVWVGRPDGTPCPGQYGAVTAIPLLQRVIESLPMSDFRKKQPDSVTLEPICWPQGTMKSQTREDCVVTHDAWILDHQFPPTLNPDDAPAATLSHTFWVDASGRRASPSCGGIHTVTRSVWPAAAEPWLPSAWKARNIIPEASPDCPDIAPLTGTRIRITSIFPGSMMSRPPGQTAVPDIPLSALGGSGRLHWFLNGEPVAVIPAGSTGAIALPPPGAYQLAVADDKGHVDMVQFTVLSLD</sequence>
<comment type="caution">
    <text evidence="15">The sequence shown here is derived from an EMBL/GenBank/DDBJ whole genome shotgun (WGS) entry which is preliminary data.</text>
</comment>
<dbReference type="SUPFAM" id="SSF53955">
    <property type="entry name" value="Lysozyme-like"/>
    <property type="match status" value="1"/>
</dbReference>
<dbReference type="PATRIC" id="fig|1286635.3.peg.640"/>
<comment type="catalytic activity">
    <reaction evidence="11">
        <text>[GlcNAc-(1-&gt;4)-Mur2Ac(oyl-L-Ala-gamma-D-Glu-L-Lys-D-Ala-D-Ala)](n)-di-trans,octa-cis-undecaprenyl diphosphate + beta-D-GlcNAc-(1-&gt;4)-Mur2Ac(oyl-L-Ala-gamma-D-Glu-L-Lys-D-Ala-D-Ala)-di-trans,octa-cis-undecaprenyl diphosphate = [GlcNAc-(1-&gt;4)-Mur2Ac(oyl-L-Ala-gamma-D-Glu-L-Lys-D-Ala-D-Ala)](n+1)-di-trans,octa-cis-undecaprenyl diphosphate + di-trans,octa-cis-undecaprenyl diphosphate + H(+)</text>
        <dbReference type="Rhea" id="RHEA:23708"/>
        <dbReference type="Rhea" id="RHEA-COMP:9602"/>
        <dbReference type="Rhea" id="RHEA-COMP:9603"/>
        <dbReference type="ChEBI" id="CHEBI:15378"/>
        <dbReference type="ChEBI" id="CHEBI:58405"/>
        <dbReference type="ChEBI" id="CHEBI:60033"/>
        <dbReference type="ChEBI" id="CHEBI:78435"/>
        <dbReference type="EC" id="2.4.99.28"/>
    </reaction>
</comment>
<dbReference type="OrthoDB" id="9766909at2"/>
<evidence type="ECO:0000256" key="4">
    <source>
        <dbReference type="ARBA" id="ARBA00022645"/>
    </source>
</evidence>
<evidence type="ECO:0000256" key="10">
    <source>
        <dbReference type="ARBA" id="ARBA00044770"/>
    </source>
</evidence>
<dbReference type="GO" id="GO:0004180">
    <property type="term" value="F:carboxypeptidase activity"/>
    <property type="evidence" value="ECO:0007669"/>
    <property type="project" value="UniProtKB-KW"/>
</dbReference>
<reference evidence="15 16" key="1">
    <citation type="journal article" date="2013" name="Genome Announc.">
        <title>Draft Genome Sequence of Desulfotignum phosphitoxidans DSM 13687 Strain FiPS-3.</title>
        <authorList>
            <person name="Poehlein A."/>
            <person name="Daniel R."/>
            <person name="Simeonova D.D."/>
        </authorList>
    </citation>
    <scope>NUCLEOTIDE SEQUENCE [LARGE SCALE GENOMIC DNA]</scope>
    <source>
        <strain evidence="15 16">DSM 13687</strain>
    </source>
</reference>
<accession>S0G297</accession>
<dbReference type="Gene3D" id="1.10.3810.10">
    <property type="entry name" value="Biosynthetic peptidoglycan transglycosylase-like"/>
    <property type="match status" value="1"/>
</dbReference>
<proteinExistence type="inferred from homology"/>
<evidence type="ECO:0000313" key="16">
    <source>
        <dbReference type="Proteomes" id="UP000014216"/>
    </source>
</evidence>
<dbReference type="EC" id="2.4.99.28" evidence="10"/>
<dbReference type="GO" id="GO:0008658">
    <property type="term" value="F:penicillin binding"/>
    <property type="evidence" value="ECO:0007669"/>
    <property type="project" value="InterPro"/>
</dbReference>
<comment type="pathway">
    <text evidence="1">Cell wall biogenesis; peptidoglycan biosynthesis.</text>
</comment>
<dbReference type="PANTHER" id="PTHR32282">
    <property type="entry name" value="BINDING PROTEIN TRANSPEPTIDASE, PUTATIVE-RELATED"/>
    <property type="match status" value="1"/>
</dbReference>
<comment type="similarity">
    <text evidence="3">In the N-terminal section; belongs to the glycosyltransferase 51 family.</text>
</comment>
<gene>
    <name evidence="15" type="primary">pbpC</name>
    <name evidence="15" type="ORF">Dpo_1c06140</name>
</gene>
<dbReference type="Proteomes" id="UP000014216">
    <property type="component" value="Unassembled WGS sequence"/>
</dbReference>
<keyword evidence="8" id="KW-0378">Hydrolase</keyword>
<evidence type="ECO:0000256" key="11">
    <source>
        <dbReference type="ARBA" id="ARBA00049902"/>
    </source>
</evidence>
<dbReference type="InterPro" id="IPR001264">
    <property type="entry name" value="Glyco_trans_51"/>
</dbReference>
<dbReference type="InterPro" id="IPR023346">
    <property type="entry name" value="Lysozyme-like_dom_sf"/>
</dbReference>
<keyword evidence="16" id="KW-1185">Reference proteome</keyword>
<dbReference type="SUPFAM" id="SSF56601">
    <property type="entry name" value="beta-lactamase/transpeptidase-like"/>
    <property type="match status" value="1"/>
</dbReference>
<keyword evidence="7 15" id="KW-0808">Transferase</keyword>
<dbReference type="RefSeq" id="WP_006964215.1">
    <property type="nucleotide sequence ID" value="NZ_APJX01000001.1"/>
</dbReference>
<dbReference type="Pfam" id="PF06832">
    <property type="entry name" value="BiPBP_C"/>
    <property type="match status" value="1"/>
</dbReference>
<evidence type="ECO:0000259" key="13">
    <source>
        <dbReference type="Pfam" id="PF00912"/>
    </source>
</evidence>
<dbReference type="InterPro" id="IPR050396">
    <property type="entry name" value="Glycosyltr_51/Transpeptidase"/>
</dbReference>
<evidence type="ECO:0000256" key="3">
    <source>
        <dbReference type="ARBA" id="ARBA00007739"/>
    </source>
</evidence>
<dbReference type="AlphaFoldDB" id="S0G297"/>
<dbReference type="UniPathway" id="UPA00219"/>
<name>S0G297_9BACT</name>
<keyword evidence="9" id="KW-0511">Multifunctional enzyme</keyword>